<comment type="caution">
    <text evidence="1">The sequence shown here is derived from an EMBL/GenBank/DDBJ whole genome shotgun (WGS) entry which is preliminary data.</text>
</comment>
<evidence type="ECO:0000313" key="1">
    <source>
        <dbReference type="EMBL" id="KAG8239414.1"/>
    </source>
</evidence>
<proteinExistence type="predicted"/>
<reference evidence="1" key="1">
    <citation type="submission" date="2013-04" db="EMBL/GenBank/DDBJ databases">
        <authorList>
            <person name="Qu J."/>
            <person name="Murali S.C."/>
            <person name="Bandaranaike D."/>
            <person name="Bellair M."/>
            <person name="Blankenburg K."/>
            <person name="Chao H."/>
            <person name="Dinh H."/>
            <person name="Doddapaneni H."/>
            <person name="Downs B."/>
            <person name="Dugan-Rocha S."/>
            <person name="Elkadiri S."/>
            <person name="Gnanaolivu R.D."/>
            <person name="Hernandez B."/>
            <person name="Javaid M."/>
            <person name="Jayaseelan J.C."/>
            <person name="Lee S."/>
            <person name="Li M."/>
            <person name="Ming W."/>
            <person name="Munidasa M."/>
            <person name="Muniz J."/>
            <person name="Nguyen L."/>
            <person name="Ongeri F."/>
            <person name="Osuji N."/>
            <person name="Pu L.-L."/>
            <person name="Puazo M."/>
            <person name="Qu C."/>
            <person name="Quiroz J."/>
            <person name="Raj R."/>
            <person name="Weissenberger G."/>
            <person name="Xin Y."/>
            <person name="Zou X."/>
            <person name="Han Y."/>
            <person name="Richards S."/>
            <person name="Worley K."/>
            <person name="Muzny D."/>
            <person name="Gibbs R."/>
        </authorList>
    </citation>
    <scope>NUCLEOTIDE SEQUENCE</scope>
    <source>
        <strain evidence="1">Sampled in the wild</strain>
    </source>
</reference>
<name>A0A8K0KS12_LADFU</name>
<evidence type="ECO:0000313" key="2">
    <source>
        <dbReference type="Proteomes" id="UP000792457"/>
    </source>
</evidence>
<sequence>MAPRRKCKFNDNLQKEFEFIKKVKPEDEHEVRCTVCGTPYSVAHFSGRTDITDHISSKKHERALNVASSSQKLLPFFKRQEIRESDFVLAAKEASFSYHSVMHGHSFRSMDCTSRLIKAMYEKRFSCARTKTEAIVFYVLYPFMEEEVEADLNEFDYVV</sequence>
<dbReference type="AlphaFoldDB" id="A0A8K0KS12"/>
<dbReference type="PANTHER" id="PTHR37162:SF10">
    <property type="entry name" value="DUF4371 DOMAIN-CONTAINING PROTEIN"/>
    <property type="match status" value="1"/>
</dbReference>
<organism evidence="1 2">
    <name type="scientific">Ladona fulva</name>
    <name type="common">Scarce chaser dragonfly</name>
    <name type="synonym">Libellula fulva</name>
    <dbReference type="NCBI Taxonomy" id="123851"/>
    <lineage>
        <taxon>Eukaryota</taxon>
        <taxon>Metazoa</taxon>
        <taxon>Ecdysozoa</taxon>
        <taxon>Arthropoda</taxon>
        <taxon>Hexapoda</taxon>
        <taxon>Insecta</taxon>
        <taxon>Pterygota</taxon>
        <taxon>Palaeoptera</taxon>
        <taxon>Odonata</taxon>
        <taxon>Epiprocta</taxon>
        <taxon>Anisoptera</taxon>
        <taxon>Libelluloidea</taxon>
        <taxon>Libellulidae</taxon>
        <taxon>Ladona</taxon>
    </lineage>
</organism>
<dbReference type="OrthoDB" id="10033706at2759"/>
<protein>
    <submittedName>
        <fullName evidence="1">Uncharacterized protein</fullName>
    </submittedName>
</protein>
<dbReference type="PANTHER" id="PTHR37162">
    <property type="entry name" value="HAT FAMILY DIMERISATION DOMAINCONTAINING PROTEIN-RELATED"/>
    <property type="match status" value="1"/>
</dbReference>
<dbReference type="Proteomes" id="UP000792457">
    <property type="component" value="Unassembled WGS sequence"/>
</dbReference>
<accession>A0A8K0KS12</accession>
<reference evidence="1" key="2">
    <citation type="submission" date="2017-10" db="EMBL/GenBank/DDBJ databases">
        <title>Ladona fulva Genome sequencing and assembly.</title>
        <authorList>
            <person name="Murali S."/>
            <person name="Richards S."/>
            <person name="Bandaranaike D."/>
            <person name="Bellair M."/>
            <person name="Blankenburg K."/>
            <person name="Chao H."/>
            <person name="Dinh H."/>
            <person name="Doddapaneni H."/>
            <person name="Dugan-Rocha S."/>
            <person name="Elkadiri S."/>
            <person name="Gnanaolivu R."/>
            <person name="Hernandez B."/>
            <person name="Skinner E."/>
            <person name="Javaid M."/>
            <person name="Lee S."/>
            <person name="Li M."/>
            <person name="Ming W."/>
            <person name="Munidasa M."/>
            <person name="Muniz J."/>
            <person name="Nguyen L."/>
            <person name="Hughes D."/>
            <person name="Osuji N."/>
            <person name="Pu L.-L."/>
            <person name="Puazo M."/>
            <person name="Qu C."/>
            <person name="Quiroz J."/>
            <person name="Raj R."/>
            <person name="Weissenberger G."/>
            <person name="Xin Y."/>
            <person name="Zou X."/>
            <person name="Han Y."/>
            <person name="Worley K."/>
            <person name="Muzny D."/>
            <person name="Gibbs R."/>
        </authorList>
    </citation>
    <scope>NUCLEOTIDE SEQUENCE</scope>
    <source>
        <strain evidence="1">Sampled in the wild</strain>
    </source>
</reference>
<dbReference type="EMBL" id="KZ309633">
    <property type="protein sequence ID" value="KAG8239414.1"/>
    <property type="molecule type" value="Genomic_DNA"/>
</dbReference>
<gene>
    <name evidence="1" type="ORF">J437_LFUL012750</name>
</gene>
<keyword evidence="2" id="KW-1185">Reference proteome</keyword>